<evidence type="ECO:0000256" key="1">
    <source>
        <dbReference type="SAM" id="SignalP"/>
    </source>
</evidence>
<reference evidence="2" key="1">
    <citation type="submission" date="2020-11" db="EMBL/GenBank/DDBJ databases">
        <authorList>
            <person name="Tran Van P."/>
        </authorList>
    </citation>
    <scope>NUCLEOTIDE SEQUENCE</scope>
</reference>
<accession>A0A7R9A227</accession>
<keyword evidence="1" id="KW-0732">Signal</keyword>
<gene>
    <name evidence="2" type="ORF">DSTB1V02_LOCUS3176</name>
</gene>
<sequence>MKPLFVALGCLFAFVLSGHSHKSYKYRNVRNYKGLKREPIHKKVPISHGTEVEPSHGGTPVHIPNVVSPLKQPEPDLLNFVISVNGKHNGYYQADKQWNVDCNQDHYSYTYGYITAVWDDKDKFADVDKVKCSGNRNAYGGIKLDTHDNVVIHLSRMDPYFKPYCPKNYVLTGIYDTHYGFQHLVNGKCTRVKYGYVDNEKCIEIETDYKSGGTYDPNQSWKVECPPYHGAVGLLRNYDKITALKCCQLVRHDHHDTQSQVHSHL</sequence>
<evidence type="ECO:0000313" key="3">
    <source>
        <dbReference type="Proteomes" id="UP000677054"/>
    </source>
</evidence>
<protein>
    <submittedName>
        <fullName evidence="2">Uncharacterized protein</fullName>
    </submittedName>
</protein>
<feature type="chain" id="PRO_5036209596" evidence="1">
    <location>
        <begin position="21"/>
        <end position="265"/>
    </location>
</feature>
<evidence type="ECO:0000313" key="2">
    <source>
        <dbReference type="EMBL" id="CAD7243248.1"/>
    </source>
</evidence>
<name>A0A7R9A227_9CRUS</name>
<organism evidence="2">
    <name type="scientific">Darwinula stevensoni</name>
    <dbReference type="NCBI Taxonomy" id="69355"/>
    <lineage>
        <taxon>Eukaryota</taxon>
        <taxon>Metazoa</taxon>
        <taxon>Ecdysozoa</taxon>
        <taxon>Arthropoda</taxon>
        <taxon>Crustacea</taxon>
        <taxon>Oligostraca</taxon>
        <taxon>Ostracoda</taxon>
        <taxon>Podocopa</taxon>
        <taxon>Podocopida</taxon>
        <taxon>Darwinulocopina</taxon>
        <taxon>Darwinuloidea</taxon>
        <taxon>Darwinulidae</taxon>
        <taxon>Darwinula</taxon>
    </lineage>
</organism>
<dbReference type="Proteomes" id="UP000677054">
    <property type="component" value="Unassembled WGS sequence"/>
</dbReference>
<dbReference type="EMBL" id="LR899909">
    <property type="protein sequence ID" value="CAD7243248.1"/>
    <property type="molecule type" value="Genomic_DNA"/>
</dbReference>
<dbReference type="AlphaFoldDB" id="A0A7R9A227"/>
<keyword evidence="3" id="KW-1185">Reference proteome</keyword>
<feature type="signal peptide" evidence="1">
    <location>
        <begin position="1"/>
        <end position="20"/>
    </location>
</feature>
<dbReference type="EMBL" id="CAJPEV010000392">
    <property type="protein sequence ID" value="CAG0884806.1"/>
    <property type="molecule type" value="Genomic_DNA"/>
</dbReference>
<proteinExistence type="predicted"/>